<evidence type="ECO:0000313" key="8">
    <source>
        <dbReference type="Proteomes" id="UP000514720"/>
    </source>
</evidence>
<dbReference type="InterPro" id="IPR011701">
    <property type="entry name" value="MFS"/>
</dbReference>
<feature type="transmembrane region" description="Helical" evidence="5">
    <location>
        <begin position="294"/>
        <end position="318"/>
    </location>
</feature>
<feature type="transmembrane region" description="Helical" evidence="5">
    <location>
        <begin position="265"/>
        <end position="288"/>
    </location>
</feature>
<evidence type="ECO:0000256" key="1">
    <source>
        <dbReference type="ARBA" id="ARBA00004651"/>
    </source>
</evidence>
<keyword evidence="8" id="KW-1185">Reference proteome</keyword>
<keyword evidence="2 5" id="KW-0812">Transmembrane</keyword>
<dbReference type="AlphaFoldDB" id="A0A7L7KSU5"/>
<organism evidence="7 8">
    <name type="scientific">Candidatus Xianfuyuplasma coldseepsis</name>
    <dbReference type="NCBI Taxonomy" id="2782163"/>
    <lineage>
        <taxon>Bacteria</taxon>
        <taxon>Bacillati</taxon>
        <taxon>Mycoplasmatota</taxon>
        <taxon>Mollicutes</taxon>
        <taxon>Candidatus Izemoplasmatales</taxon>
        <taxon>Candidatus Izemoplasmataceae</taxon>
        <taxon>Candidatus Xianfuyuplasma</taxon>
    </lineage>
</organism>
<feature type="transmembrane region" description="Helical" evidence="5">
    <location>
        <begin position="71"/>
        <end position="88"/>
    </location>
</feature>
<protein>
    <submittedName>
        <fullName evidence="7">OFA family MFS transporter</fullName>
    </submittedName>
</protein>
<dbReference type="PROSITE" id="PS50850">
    <property type="entry name" value="MFS"/>
    <property type="match status" value="1"/>
</dbReference>
<dbReference type="Proteomes" id="UP000514720">
    <property type="component" value="Chromosome"/>
</dbReference>
<sequence length="386" mass="42306">MKKMIYGYVMLGTTMMLLLGIVYSYSLFRVEIETVYAVNKVTSGFPFMMVLLFYALFMAIGGKLFQKYNTLHIAIIGSLLISTGFLLSGVANSILVIIISYGVLIGSGIGLLYGLPLRIVSQLQHPKPGLLTGITLMGFGLSPLIFAPIVRQLLSSQGLSGTFIILGIVYGVLLFILSFVLSKNDQAEKHVQKVSYYILRSKSFYIIFSVFLIATFIGLSIIGLTANIGEEVLSIDPTVISIYLGVFAIFNGIGRPLFGYVNDRFGFKLSGMISFSTLIVGLLLLFFFVDSLVVFILAFIIIYVNFGGWLSLAPSATIQLFGKDDYSQNYGVMFLAYGLGAFIGTLISGYIIDYFTLTTVFLVMAILAFVGLLIIQTTSIESKKRA</sequence>
<dbReference type="InterPro" id="IPR050327">
    <property type="entry name" value="Proton-linked_MCT"/>
</dbReference>
<dbReference type="Gene3D" id="1.20.1250.20">
    <property type="entry name" value="MFS general substrate transporter like domains"/>
    <property type="match status" value="2"/>
</dbReference>
<evidence type="ECO:0000256" key="4">
    <source>
        <dbReference type="ARBA" id="ARBA00023136"/>
    </source>
</evidence>
<feature type="domain" description="Major facilitator superfamily (MFS) profile" evidence="6">
    <location>
        <begin position="1"/>
        <end position="383"/>
    </location>
</feature>
<name>A0A7L7KSU5_9MOLU</name>
<feature type="transmembrane region" description="Helical" evidence="5">
    <location>
        <begin position="162"/>
        <end position="182"/>
    </location>
</feature>
<comment type="subcellular location">
    <subcellularLocation>
        <location evidence="1">Cell membrane</location>
        <topology evidence="1">Multi-pass membrane protein</topology>
    </subcellularLocation>
</comment>
<feature type="transmembrane region" description="Helical" evidence="5">
    <location>
        <begin position="330"/>
        <end position="351"/>
    </location>
</feature>
<evidence type="ECO:0000256" key="5">
    <source>
        <dbReference type="SAM" id="Phobius"/>
    </source>
</evidence>
<dbReference type="InterPro" id="IPR020846">
    <property type="entry name" value="MFS_dom"/>
</dbReference>
<reference evidence="7 8" key="1">
    <citation type="submission" date="2020-02" db="EMBL/GenBank/DDBJ databases">
        <authorList>
            <person name="Zheng R.K."/>
            <person name="Sun C.M."/>
        </authorList>
    </citation>
    <scope>NUCLEOTIDE SEQUENCE [LARGE SCALE GENOMIC DNA]</scope>
    <source>
        <strain evidence="8">zrk13</strain>
    </source>
</reference>
<feature type="transmembrane region" description="Helical" evidence="5">
    <location>
        <begin position="357"/>
        <end position="375"/>
    </location>
</feature>
<keyword evidence="3 5" id="KW-1133">Transmembrane helix</keyword>
<evidence type="ECO:0000256" key="3">
    <source>
        <dbReference type="ARBA" id="ARBA00022989"/>
    </source>
</evidence>
<dbReference type="GO" id="GO:0022857">
    <property type="term" value="F:transmembrane transporter activity"/>
    <property type="evidence" value="ECO:0007669"/>
    <property type="project" value="InterPro"/>
</dbReference>
<dbReference type="PANTHER" id="PTHR11360:SF304">
    <property type="entry name" value="MFS DOMAIN-CONTAINING PROTEIN"/>
    <property type="match status" value="1"/>
</dbReference>
<dbReference type="GO" id="GO:0005886">
    <property type="term" value="C:plasma membrane"/>
    <property type="evidence" value="ECO:0007669"/>
    <property type="project" value="UniProtKB-SubCell"/>
</dbReference>
<proteinExistence type="predicted"/>
<dbReference type="Pfam" id="PF07690">
    <property type="entry name" value="MFS_1"/>
    <property type="match status" value="1"/>
</dbReference>
<dbReference type="KEGG" id="xcl:G4Z02_08475"/>
<dbReference type="RefSeq" id="WP_258877585.1">
    <property type="nucleotide sequence ID" value="NZ_CP048914.1"/>
</dbReference>
<feature type="transmembrane region" description="Helical" evidence="5">
    <location>
        <begin position="5"/>
        <end position="25"/>
    </location>
</feature>
<feature type="transmembrane region" description="Helical" evidence="5">
    <location>
        <begin position="45"/>
        <end position="64"/>
    </location>
</feature>
<evidence type="ECO:0000259" key="6">
    <source>
        <dbReference type="PROSITE" id="PS50850"/>
    </source>
</evidence>
<dbReference type="CDD" id="cd17353">
    <property type="entry name" value="MFS_OFA_like"/>
    <property type="match status" value="1"/>
</dbReference>
<dbReference type="SUPFAM" id="SSF103473">
    <property type="entry name" value="MFS general substrate transporter"/>
    <property type="match status" value="1"/>
</dbReference>
<feature type="transmembrane region" description="Helical" evidence="5">
    <location>
        <begin position="232"/>
        <end position="253"/>
    </location>
</feature>
<feature type="transmembrane region" description="Helical" evidence="5">
    <location>
        <begin position="94"/>
        <end position="117"/>
    </location>
</feature>
<evidence type="ECO:0000256" key="2">
    <source>
        <dbReference type="ARBA" id="ARBA00022692"/>
    </source>
</evidence>
<dbReference type="EMBL" id="CP048914">
    <property type="protein sequence ID" value="QMS85777.1"/>
    <property type="molecule type" value="Genomic_DNA"/>
</dbReference>
<evidence type="ECO:0000313" key="7">
    <source>
        <dbReference type="EMBL" id="QMS85777.1"/>
    </source>
</evidence>
<feature type="transmembrane region" description="Helical" evidence="5">
    <location>
        <begin position="129"/>
        <end position="150"/>
    </location>
</feature>
<accession>A0A7L7KSU5</accession>
<feature type="transmembrane region" description="Helical" evidence="5">
    <location>
        <begin position="203"/>
        <end position="226"/>
    </location>
</feature>
<dbReference type="PANTHER" id="PTHR11360">
    <property type="entry name" value="MONOCARBOXYLATE TRANSPORTER"/>
    <property type="match status" value="1"/>
</dbReference>
<dbReference type="InterPro" id="IPR036259">
    <property type="entry name" value="MFS_trans_sf"/>
</dbReference>
<keyword evidence="4 5" id="KW-0472">Membrane</keyword>
<gene>
    <name evidence="7" type="ORF">G4Z02_08475</name>
</gene>